<dbReference type="InterPro" id="IPR036322">
    <property type="entry name" value="WD40_repeat_dom_sf"/>
</dbReference>
<feature type="repeat" description="WD" evidence="3">
    <location>
        <begin position="678"/>
        <end position="713"/>
    </location>
</feature>
<protein>
    <submittedName>
        <fullName evidence="4">WD40 repeat-like protein</fullName>
    </submittedName>
</protein>
<dbReference type="GO" id="GO:1990234">
    <property type="term" value="C:transferase complex"/>
    <property type="evidence" value="ECO:0007669"/>
    <property type="project" value="UniProtKB-ARBA"/>
</dbReference>
<gene>
    <name evidence="4" type="ORF">RHS01_06823</name>
</gene>
<dbReference type="GO" id="GO:0005634">
    <property type="term" value="C:nucleus"/>
    <property type="evidence" value="ECO:0007669"/>
    <property type="project" value="TreeGrafter"/>
</dbReference>
<dbReference type="PANTHER" id="PTHR22847">
    <property type="entry name" value="WD40 REPEAT PROTEIN"/>
    <property type="match status" value="1"/>
</dbReference>
<dbReference type="EMBL" id="JACYCF010000012">
    <property type="protein sequence ID" value="KAF8753661.1"/>
    <property type="molecule type" value="Genomic_DNA"/>
</dbReference>
<evidence type="ECO:0000313" key="4">
    <source>
        <dbReference type="EMBL" id="KAF8753661.1"/>
    </source>
</evidence>
<sequence length="839" mass="90968">ARATGGELLLHSDVGCVPGRGEDRTDGGIPAGAILTPVEEHTKAVRGATERGVAEDSGKRQRRCTRQPGGVIDALDECEDQRGFFVTSRPEPGIYTKMTANVGLRGGMVLHDIEKSLVSKDIKLYLEQELARIPVDISDMDLRGLWIGRERCRPVRSPTSILHSTPGTDQEHPQIDELYTTILKSALEDKDLGEPDKERIRAVLRTVLMAQEPIGVETIALLAGIDGSRRVKYALSPLRSVLHQSESTGLVSTLHASFPDFMFSSKRSGPYFCDMEKHSPGMAHRCFAVMKDQLRFNICDLPSSFIPDENVDNLQDRIEHRISASLAYVCRYWASHVSLAPANDDLLEDLSAFLSERLLFWMEVMSLRRELLAGIEGFLALKQWLRKTNRQTSKVATLIEDAISFYTSYASSGRVVAHRTSTSHAFRSVLDQARETAALAAWNIRSSVYSVAYSGDGSRVAVGCLDGTVSIRNAYDGTLLVGPWKAHTDVVRSVAFSPDGRLLASGSYDGTIGVWDMRTGSSVAGPFHGHTGNVFSVSFSPDGKRIVSGSADNTVFNSVTYSPNGTLIASASEDKTIRLWHSDDGTPAASPLQGHTDFVNSVTFTPDGTRLVSGSYDETVRVWRVSDGSAVATPFQGHSGRVYSVAVSPDGMLVASGSDNCTVRVWRMSDGSLAAGPFVGHTGWIGSVGYSPDGTQVISGSGDRTKLLYHITSLSFLPDGTHVLTVSDEDEMRMWDVLSGISQPASTDTQLPHLPSDAAPPDSFYAAETNTDGKLVQVVRTDDKSVAAGPFVHTPRVWQFSQDSACVIVGFWDGRIEGICLQTGRLRFSCAPLATAGLI</sequence>
<evidence type="ECO:0000313" key="5">
    <source>
        <dbReference type="Proteomes" id="UP000614334"/>
    </source>
</evidence>
<reference evidence="4" key="1">
    <citation type="submission" date="2020-09" db="EMBL/GenBank/DDBJ databases">
        <title>Comparative genome analyses of four rice-infecting Rhizoctonia solani isolates reveal extensive enrichment of homogalacturonan modification genes.</title>
        <authorList>
            <person name="Lee D.-Y."/>
            <person name="Jeon J."/>
            <person name="Kim K.-T."/>
            <person name="Cheong K."/>
            <person name="Song H."/>
            <person name="Choi G."/>
            <person name="Ko J."/>
            <person name="Opiyo S.O."/>
            <person name="Zuo S."/>
            <person name="Madhav S."/>
            <person name="Lee Y.-H."/>
            <person name="Wang G.-L."/>
        </authorList>
    </citation>
    <scope>NUCLEOTIDE SEQUENCE</scope>
    <source>
        <strain evidence="4">AG1-IA B2</strain>
    </source>
</reference>
<feature type="repeat" description="WD" evidence="3">
    <location>
        <begin position="527"/>
        <end position="555"/>
    </location>
</feature>
<dbReference type="PROSITE" id="PS50082">
    <property type="entry name" value="WD_REPEATS_2"/>
    <property type="match status" value="6"/>
</dbReference>
<dbReference type="AlphaFoldDB" id="A0A8H7M3Z8"/>
<dbReference type="PROSITE" id="PS50294">
    <property type="entry name" value="WD_REPEATS_REGION"/>
    <property type="match status" value="4"/>
</dbReference>
<dbReference type="SMART" id="SM00320">
    <property type="entry name" value="WD40"/>
    <property type="match status" value="6"/>
</dbReference>
<dbReference type="InterPro" id="IPR020472">
    <property type="entry name" value="WD40_PAC1"/>
</dbReference>
<dbReference type="InterPro" id="IPR001680">
    <property type="entry name" value="WD40_rpt"/>
</dbReference>
<dbReference type="Pfam" id="PF00400">
    <property type="entry name" value="WD40"/>
    <property type="match status" value="8"/>
</dbReference>
<comment type="caution">
    <text evidence="4">The sequence shown here is derived from an EMBL/GenBank/DDBJ whole genome shotgun (WGS) entry which is preliminary data.</text>
</comment>
<feature type="repeat" description="WD" evidence="3">
    <location>
        <begin position="592"/>
        <end position="633"/>
    </location>
</feature>
<dbReference type="Gene3D" id="2.130.10.10">
    <property type="entry name" value="YVTN repeat-like/Quinoprotein amine dehydrogenase"/>
    <property type="match status" value="4"/>
</dbReference>
<dbReference type="PRINTS" id="PR00320">
    <property type="entry name" value="GPROTEINBRPT"/>
</dbReference>
<keyword evidence="2" id="KW-0677">Repeat</keyword>
<dbReference type="SUPFAM" id="SSF50978">
    <property type="entry name" value="WD40 repeat-like"/>
    <property type="match status" value="1"/>
</dbReference>
<feature type="non-terminal residue" evidence="4">
    <location>
        <position position="1"/>
    </location>
</feature>
<feature type="repeat" description="WD" evidence="3">
    <location>
        <begin position="635"/>
        <end position="676"/>
    </location>
</feature>
<dbReference type="PROSITE" id="PS00678">
    <property type="entry name" value="WD_REPEATS_1"/>
    <property type="match status" value="1"/>
</dbReference>
<dbReference type="InterPro" id="IPR015943">
    <property type="entry name" value="WD40/YVTN_repeat-like_dom_sf"/>
</dbReference>
<organism evidence="4 5">
    <name type="scientific">Rhizoctonia solani</name>
    <dbReference type="NCBI Taxonomy" id="456999"/>
    <lineage>
        <taxon>Eukaryota</taxon>
        <taxon>Fungi</taxon>
        <taxon>Dikarya</taxon>
        <taxon>Basidiomycota</taxon>
        <taxon>Agaricomycotina</taxon>
        <taxon>Agaricomycetes</taxon>
        <taxon>Cantharellales</taxon>
        <taxon>Ceratobasidiaceae</taxon>
        <taxon>Rhizoctonia</taxon>
    </lineage>
</organism>
<keyword evidence="1 3" id="KW-0853">WD repeat</keyword>
<dbReference type="InterPro" id="IPR019775">
    <property type="entry name" value="WD40_repeat_CS"/>
</dbReference>
<evidence type="ECO:0000256" key="3">
    <source>
        <dbReference type="PROSITE-ProRule" id="PRU00221"/>
    </source>
</evidence>
<evidence type="ECO:0000256" key="1">
    <source>
        <dbReference type="ARBA" id="ARBA00022574"/>
    </source>
</evidence>
<dbReference type="CDD" id="cd00200">
    <property type="entry name" value="WD40"/>
    <property type="match status" value="1"/>
</dbReference>
<accession>A0A8H7M3Z8</accession>
<dbReference type="Proteomes" id="UP000614334">
    <property type="component" value="Unassembled WGS sequence"/>
</dbReference>
<evidence type="ECO:0000256" key="2">
    <source>
        <dbReference type="ARBA" id="ARBA00022737"/>
    </source>
</evidence>
<proteinExistence type="predicted"/>
<dbReference type="InterPro" id="IPR011047">
    <property type="entry name" value="Quinoprotein_ADH-like_sf"/>
</dbReference>
<feature type="repeat" description="WD" evidence="3">
    <location>
        <begin position="484"/>
        <end position="525"/>
    </location>
</feature>
<dbReference type="SUPFAM" id="SSF50998">
    <property type="entry name" value="Quinoprotein alcohol dehydrogenase-like"/>
    <property type="match status" value="1"/>
</dbReference>
<name>A0A8H7M3Z8_9AGAM</name>
<dbReference type="PANTHER" id="PTHR22847:SF637">
    <property type="entry name" value="WD REPEAT DOMAIN 5B"/>
    <property type="match status" value="1"/>
</dbReference>
<feature type="repeat" description="WD" evidence="3">
    <location>
        <begin position="558"/>
        <end position="590"/>
    </location>
</feature>